<dbReference type="Pfam" id="PF20238">
    <property type="entry name" value="BIM1-like_dom"/>
    <property type="match status" value="1"/>
</dbReference>
<dbReference type="AlphaFoldDB" id="A0ABD0KEW5"/>
<organism evidence="3 4">
    <name type="scientific">Batillaria attramentaria</name>
    <dbReference type="NCBI Taxonomy" id="370345"/>
    <lineage>
        <taxon>Eukaryota</taxon>
        <taxon>Metazoa</taxon>
        <taxon>Spiralia</taxon>
        <taxon>Lophotrochozoa</taxon>
        <taxon>Mollusca</taxon>
        <taxon>Gastropoda</taxon>
        <taxon>Caenogastropoda</taxon>
        <taxon>Sorbeoconcha</taxon>
        <taxon>Cerithioidea</taxon>
        <taxon>Batillariidae</taxon>
        <taxon>Batillaria</taxon>
    </lineage>
</organism>
<comment type="caution">
    <text evidence="3">The sequence shown here is derived from an EMBL/GenBank/DDBJ whole genome shotgun (WGS) entry which is preliminary data.</text>
</comment>
<name>A0ABD0KEW5_9CAEN</name>
<dbReference type="InterPro" id="IPR046530">
    <property type="entry name" value="BIM1-like_dom"/>
</dbReference>
<dbReference type="PANTHER" id="PTHR37916:SF1">
    <property type="entry name" value="COPPER ACQUISITION FACTOR BIM1-LIKE DOMAIN-CONTAINING PROTEIN"/>
    <property type="match status" value="1"/>
</dbReference>
<sequence length="158" mass="17221">MWMKLVILSISAYICTAHLCMLSPPQRTALNDINKAGSDSCILLAGPCGKTKPSMNMLYLVAGQNFTVVFQKNLDHFDSASPGYWSVSIGKESGTLKELFRTADTATPSLTVYSANITIPEQTGKNMVIQTQYVTKNPKAPAAFYQCADVAVIKKAEY</sequence>
<evidence type="ECO:0000313" key="4">
    <source>
        <dbReference type="Proteomes" id="UP001519460"/>
    </source>
</evidence>
<keyword evidence="1" id="KW-0732">Signal</keyword>
<evidence type="ECO:0000256" key="1">
    <source>
        <dbReference type="SAM" id="SignalP"/>
    </source>
</evidence>
<accession>A0ABD0KEW5</accession>
<feature type="signal peptide" evidence="1">
    <location>
        <begin position="1"/>
        <end position="17"/>
    </location>
</feature>
<dbReference type="EMBL" id="JACVVK020000191">
    <property type="protein sequence ID" value="KAK7485654.1"/>
    <property type="molecule type" value="Genomic_DNA"/>
</dbReference>
<dbReference type="Proteomes" id="UP001519460">
    <property type="component" value="Unassembled WGS sequence"/>
</dbReference>
<keyword evidence="4" id="KW-1185">Reference proteome</keyword>
<feature type="chain" id="PRO_5044846393" description="Copper acquisition factor BIM1-like domain-containing protein" evidence="1">
    <location>
        <begin position="18"/>
        <end position="158"/>
    </location>
</feature>
<gene>
    <name evidence="3" type="ORF">BaRGS_00023103</name>
</gene>
<feature type="domain" description="Copper acquisition factor BIM1-like" evidence="2">
    <location>
        <begin position="17"/>
        <end position="155"/>
    </location>
</feature>
<proteinExistence type="predicted"/>
<evidence type="ECO:0000259" key="2">
    <source>
        <dbReference type="Pfam" id="PF20238"/>
    </source>
</evidence>
<dbReference type="PANTHER" id="PTHR37916">
    <property type="entry name" value="CHITIN-BINDING TYPE-4 DOMAIN-CONTAINING PROTEIN"/>
    <property type="match status" value="1"/>
</dbReference>
<reference evidence="3 4" key="1">
    <citation type="journal article" date="2023" name="Sci. Data">
        <title>Genome assembly of the Korean intertidal mud-creeper Batillaria attramentaria.</title>
        <authorList>
            <person name="Patra A.K."/>
            <person name="Ho P.T."/>
            <person name="Jun S."/>
            <person name="Lee S.J."/>
            <person name="Kim Y."/>
            <person name="Won Y.J."/>
        </authorList>
    </citation>
    <scope>NUCLEOTIDE SEQUENCE [LARGE SCALE GENOMIC DNA]</scope>
    <source>
        <strain evidence="3">Wonlab-2016</strain>
    </source>
</reference>
<protein>
    <recommendedName>
        <fullName evidence="2">Copper acquisition factor BIM1-like domain-containing protein</fullName>
    </recommendedName>
</protein>
<evidence type="ECO:0000313" key="3">
    <source>
        <dbReference type="EMBL" id="KAK7485654.1"/>
    </source>
</evidence>